<gene>
    <name evidence="4" type="ORF">TSPGSL018_14082</name>
</gene>
<dbReference type="GO" id="GO:0043226">
    <property type="term" value="C:organelle"/>
    <property type="evidence" value="ECO:0007669"/>
    <property type="project" value="UniProtKB-ARBA"/>
</dbReference>
<dbReference type="EMBL" id="GBEZ01006528">
    <property type="protein sequence ID" value="JAC78876.1"/>
    <property type="molecule type" value="Transcribed_RNA"/>
</dbReference>
<dbReference type="SMART" id="SM00054">
    <property type="entry name" value="EFh"/>
    <property type="match status" value="4"/>
</dbReference>
<name>A0A061S7W3_9CHLO</name>
<dbReference type="InterPro" id="IPR050145">
    <property type="entry name" value="Centrin_CML-like"/>
</dbReference>
<dbReference type="InterPro" id="IPR011992">
    <property type="entry name" value="EF-hand-dom_pair"/>
</dbReference>
<dbReference type="Pfam" id="PF13499">
    <property type="entry name" value="EF-hand_7"/>
    <property type="match status" value="2"/>
</dbReference>
<protein>
    <recommendedName>
        <fullName evidence="3">EF-hand domain-containing protein</fullName>
    </recommendedName>
</protein>
<feature type="domain" description="EF-hand" evidence="3">
    <location>
        <begin position="13"/>
        <end position="48"/>
    </location>
</feature>
<reference evidence="4" key="1">
    <citation type="submission" date="2014-05" db="EMBL/GenBank/DDBJ databases">
        <title>The transcriptome of the halophilic microalga Tetraselmis sp. GSL018 isolated from the Great Salt Lake, Utah.</title>
        <authorList>
            <person name="Jinkerson R.E."/>
            <person name="D'Adamo S."/>
            <person name="Posewitz M.C."/>
        </authorList>
    </citation>
    <scope>NUCLEOTIDE SEQUENCE</scope>
    <source>
        <strain evidence="4">GSL018</strain>
    </source>
</reference>
<dbReference type="PANTHER" id="PTHR23050">
    <property type="entry name" value="CALCIUM BINDING PROTEIN"/>
    <property type="match status" value="1"/>
</dbReference>
<keyword evidence="1" id="KW-0677">Repeat</keyword>
<evidence type="ECO:0000256" key="2">
    <source>
        <dbReference type="ARBA" id="ARBA00022837"/>
    </source>
</evidence>
<feature type="domain" description="EF-hand" evidence="3">
    <location>
        <begin position="54"/>
        <end position="79"/>
    </location>
</feature>
<sequence length="174" mass="19816">MATKRTGSRYKKKEILELKKVFDSHDADGSGSVSVSELKQHLTTSALGSGDFVKTLDKDGDGHITFKEYLMAYYRGATAKEIKQMLEWTQPKEVQEEEEEDLSAEQIEELKAMFNLYDKNKNGTLDKCELVEAMKSAGYDSDEAEDMIEEYDEDGNCEFSLEEFINMLQDAFKS</sequence>
<evidence type="ECO:0000259" key="3">
    <source>
        <dbReference type="PROSITE" id="PS50222"/>
    </source>
</evidence>
<dbReference type="AlphaFoldDB" id="A0A061S7W3"/>
<dbReference type="CDD" id="cd00051">
    <property type="entry name" value="EFh"/>
    <property type="match status" value="1"/>
</dbReference>
<dbReference type="GO" id="GO:0005509">
    <property type="term" value="F:calcium ion binding"/>
    <property type="evidence" value="ECO:0007669"/>
    <property type="project" value="InterPro"/>
</dbReference>
<dbReference type="PROSITE" id="PS50222">
    <property type="entry name" value="EF_HAND_2"/>
    <property type="match status" value="4"/>
</dbReference>
<feature type="domain" description="EF-hand" evidence="3">
    <location>
        <begin position="105"/>
        <end position="140"/>
    </location>
</feature>
<dbReference type="PROSITE" id="PS00018">
    <property type="entry name" value="EF_HAND_1"/>
    <property type="match status" value="3"/>
</dbReference>
<dbReference type="InterPro" id="IPR002048">
    <property type="entry name" value="EF_hand_dom"/>
</dbReference>
<dbReference type="FunFam" id="1.10.238.10:FF:000178">
    <property type="entry name" value="Calmodulin-2 A"/>
    <property type="match status" value="1"/>
</dbReference>
<evidence type="ECO:0000256" key="1">
    <source>
        <dbReference type="ARBA" id="ARBA00022737"/>
    </source>
</evidence>
<dbReference type="InterPro" id="IPR018247">
    <property type="entry name" value="EF_Hand_1_Ca_BS"/>
</dbReference>
<evidence type="ECO:0000313" key="4">
    <source>
        <dbReference type="EMBL" id="JAC78876.1"/>
    </source>
</evidence>
<feature type="domain" description="EF-hand" evidence="3">
    <location>
        <begin position="142"/>
        <end position="174"/>
    </location>
</feature>
<dbReference type="Gene3D" id="1.10.238.10">
    <property type="entry name" value="EF-hand"/>
    <property type="match status" value="2"/>
</dbReference>
<dbReference type="SUPFAM" id="SSF47473">
    <property type="entry name" value="EF-hand"/>
    <property type="match status" value="1"/>
</dbReference>
<proteinExistence type="predicted"/>
<accession>A0A061S7W3</accession>
<keyword evidence="2" id="KW-0106">Calcium</keyword>
<organism evidence="4">
    <name type="scientific">Tetraselmis sp. GSL018</name>
    <dbReference type="NCBI Taxonomy" id="582737"/>
    <lineage>
        <taxon>Eukaryota</taxon>
        <taxon>Viridiplantae</taxon>
        <taxon>Chlorophyta</taxon>
        <taxon>core chlorophytes</taxon>
        <taxon>Chlorodendrophyceae</taxon>
        <taxon>Chlorodendrales</taxon>
        <taxon>Chlorodendraceae</taxon>
        <taxon>Tetraselmis</taxon>
    </lineage>
</organism>